<sequence length="274" mass="30527">HFVDEETIRVRDEAIRFKKCVISTGSHPVTPAIEGLGKIDYLTNENVFDLETLPQDMIILGGGPVGVELAQALQRLGVRIFLVEMMETILFREDREMTEILERKFRSEGIEILTGRKAVKFTQSDGIVCATLEDKNKNVQQISGERVLVAVGRAPNTEGLGLERCGVASTPEGITVGAHLETTNRNIFACGDVVGPYLFSHMAAYQAQICVRNALFSRPLWQKANYDNAGWALFTEPELAHLGSTEEEARKKHKNIRIYRTSFSECDRAITDVA</sequence>
<dbReference type="GO" id="GO:0003955">
    <property type="term" value="F:NAD(P)H dehydrogenase (quinone) activity"/>
    <property type="evidence" value="ECO:0007669"/>
    <property type="project" value="TreeGrafter"/>
</dbReference>
<evidence type="ECO:0000259" key="4">
    <source>
        <dbReference type="Pfam" id="PF07992"/>
    </source>
</evidence>
<dbReference type="InterPro" id="IPR016156">
    <property type="entry name" value="FAD/NAD-linked_Rdtase_dimer_sf"/>
</dbReference>
<dbReference type="SUPFAM" id="SSF51905">
    <property type="entry name" value="FAD/NAD(P)-binding domain"/>
    <property type="match status" value="1"/>
</dbReference>
<dbReference type="PANTHER" id="PTHR43014:SF2">
    <property type="entry name" value="MERCURIC REDUCTASE"/>
    <property type="match status" value="1"/>
</dbReference>
<accession>X0UYB2</accession>
<comment type="caution">
    <text evidence="5">The sequence shown here is derived from an EMBL/GenBank/DDBJ whole genome shotgun (WGS) entry which is preliminary data.</text>
</comment>
<dbReference type="PRINTS" id="PR00368">
    <property type="entry name" value="FADPNR"/>
</dbReference>
<feature type="domain" description="FAD/NAD(P)-binding" evidence="4">
    <location>
        <begin position="2"/>
        <end position="203"/>
    </location>
</feature>
<evidence type="ECO:0008006" key="6">
    <source>
        <dbReference type="Google" id="ProtNLM"/>
    </source>
</evidence>
<feature type="non-terminal residue" evidence="5">
    <location>
        <position position="274"/>
    </location>
</feature>
<proteinExistence type="predicted"/>
<dbReference type="SUPFAM" id="SSF55424">
    <property type="entry name" value="FAD/NAD-linked reductases, dimerisation (C-terminal) domain"/>
    <property type="match status" value="1"/>
</dbReference>
<gene>
    <name evidence="5" type="ORF">S01H1_32560</name>
</gene>
<protein>
    <recommendedName>
        <fullName evidence="6">FAD/NAD(P)-binding domain-containing protein</fullName>
    </recommendedName>
</protein>
<organism evidence="5">
    <name type="scientific">marine sediment metagenome</name>
    <dbReference type="NCBI Taxonomy" id="412755"/>
    <lineage>
        <taxon>unclassified sequences</taxon>
        <taxon>metagenomes</taxon>
        <taxon>ecological metagenomes</taxon>
    </lineage>
</organism>
<name>X0UYB2_9ZZZZ</name>
<dbReference type="PANTHER" id="PTHR43014">
    <property type="entry name" value="MERCURIC REDUCTASE"/>
    <property type="match status" value="1"/>
</dbReference>
<dbReference type="EMBL" id="BARS01020168">
    <property type="protein sequence ID" value="GAG04157.1"/>
    <property type="molecule type" value="Genomic_DNA"/>
</dbReference>
<feature type="domain" description="Pyridine nucleotide-disulphide oxidoreductase dimerisation" evidence="3">
    <location>
        <begin position="232"/>
        <end position="271"/>
    </location>
</feature>
<evidence type="ECO:0000313" key="5">
    <source>
        <dbReference type="EMBL" id="GAG04157.1"/>
    </source>
</evidence>
<evidence type="ECO:0000259" key="3">
    <source>
        <dbReference type="Pfam" id="PF02852"/>
    </source>
</evidence>
<dbReference type="PRINTS" id="PR00411">
    <property type="entry name" value="PNDRDTASEI"/>
</dbReference>
<keyword evidence="2" id="KW-0274">FAD</keyword>
<dbReference type="InterPro" id="IPR004099">
    <property type="entry name" value="Pyr_nucl-diS_OxRdtase_dimer"/>
</dbReference>
<dbReference type="Pfam" id="PF07992">
    <property type="entry name" value="Pyr_redox_2"/>
    <property type="match status" value="1"/>
</dbReference>
<reference evidence="5" key="1">
    <citation type="journal article" date="2014" name="Front. Microbiol.">
        <title>High frequency of phylogenetically diverse reductive dehalogenase-homologous genes in deep subseafloor sedimentary metagenomes.</title>
        <authorList>
            <person name="Kawai M."/>
            <person name="Futagami T."/>
            <person name="Toyoda A."/>
            <person name="Takaki Y."/>
            <person name="Nishi S."/>
            <person name="Hori S."/>
            <person name="Arai W."/>
            <person name="Tsubouchi T."/>
            <person name="Morono Y."/>
            <person name="Uchiyama I."/>
            <person name="Ito T."/>
            <person name="Fujiyama A."/>
            <person name="Inagaki F."/>
            <person name="Takami H."/>
        </authorList>
    </citation>
    <scope>NUCLEOTIDE SEQUENCE</scope>
    <source>
        <strain evidence="5">Expedition CK06-06</strain>
    </source>
</reference>
<dbReference type="AlphaFoldDB" id="X0UYB2"/>
<dbReference type="InterPro" id="IPR036188">
    <property type="entry name" value="FAD/NAD-bd_sf"/>
</dbReference>
<evidence type="ECO:0000256" key="1">
    <source>
        <dbReference type="ARBA" id="ARBA00022630"/>
    </source>
</evidence>
<dbReference type="GO" id="GO:0050660">
    <property type="term" value="F:flavin adenine dinucleotide binding"/>
    <property type="evidence" value="ECO:0007669"/>
    <property type="project" value="TreeGrafter"/>
</dbReference>
<feature type="non-terminal residue" evidence="5">
    <location>
        <position position="1"/>
    </location>
</feature>
<keyword evidence="1" id="KW-0285">Flavoprotein</keyword>
<dbReference type="Gene3D" id="3.50.50.60">
    <property type="entry name" value="FAD/NAD(P)-binding domain"/>
    <property type="match status" value="1"/>
</dbReference>
<evidence type="ECO:0000256" key="2">
    <source>
        <dbReference type="ARBA" id="ARBA00022827"/>
    </source>
</evidence>
<dbReference type="Pfam" id="PF02852">
    <property type="entry name" value="Pyr_redox_dim"/>
    <property type="match status" value="1"/>
</dbReference>
<dbReference type="InterPro" id="IPR023753">
    <property type="entry name" value="FAD/NAD-binding_dom"/>
</dbReference>